<accession>A0A9P5Y0T9</accession>
<evidence type="ECO:0000259" key="1">
    <source>
        <dbReference type="Pfam" id="PF12770"/>
    </source>
</evidence>
<dbReference type="InterPro" id="IPR011990">
    <property type="entry name" value="TPR-like_helical_dom_sf"/>
</dbReference>
<dbReference type="SUPFAM" id="SSF81901">
    <property type="entry name" value="HCP-like"/>
    <property type="match status" value="1"/>
</dbReference>
<name>A0A9P5Y0T9_9AGAR</name>
<dbReference type="EMBL" id="MU150296">
    <property type="protein sequence ID" value="KAF9460594.1"/>
    <property type="molecule type" value="Genomic_DNA"/>
</dbReference>
<dbReference type="Proteomes" id="UP000807353">
    <property type="component" value="Unassembled WGS sequence"/>
</dbReference>
<evidence type="ECO:0000313" key="2">
    <source>
        <dbReference type="EMBL" id="KAF9460594.1"/>
    </source>
</evidence>
<organism evidence="2 3">
    <name type="scientific">Collybia nuda</name>
    <dbReference type="NCBI Taxonomy" id="64659"/>
    <lineage>
        <taxon>Eukaryota</taxon>
        <taxon>Fungi</taxon>
        <taxon>Dikarya</taxon>
        <taxon>Basidiomycota</taxon>
        <taxon>Agaricomycotina</taxon>
        <taxon>Agaricomycetes</taxon>
        <taxon>Agaricomycetidae</taxon>
        <taxon>Agaricales</taxon>
        <taxon>Tricholomatineae</taxon>
        <taxon>Clitocybaceae</taxon>
        <taxon>Collybia</taxon>
    </lineage>
</organism>
<sequence length="1096" mass="122128">MSTSTQSESVELKPPDDHLQYYMNRIHKLSPGDPELVTCLSTLSSISQESFVRARYLGDLRAAIKYLLAAVSGTPQGHSDLGRLNGRLVPLYHIMFEVSEDLYYLNAAYEHAFASVVVTAIGDPELGPRQKEMAVVCVSMYEWMGAEKDLNLAIHCFLASLDSTPDRLPPLSLHRIYNGLGTSYHFKYGRTGELEDIDVAINYFSKVIALTPIGHTKLSRLLVDLGLCYNSRYCRFGKIEDLKFANRFSLASWVTFKLASSDSAVVCQRLGFIWKNWYTRGDTLENLAVVCNTFKTQLLKMPKGHPKTLALQTTAGMLYLVKYRKTGNVEDLDIASRSLLEAVAGTPGGHPDLKYRHENLGICYGEKYSKFGDTEDLDAAIRFLLKAAKKYPKAHYSSPTIRWNLGQCYMQRYHLDFELKDVEAAIKHSLIAVTKTPREYPDLAYMILTLGLAYIERYKILGYLEDLDDTTELFLDALGLAPDGHPATAAMCAGLGTAFLDRYKTIGLMEDLVAAIEFHHDAINGVLPTSPTLPLWQCTLAQSYSLSYLETKQVDEWKASYEYFKPALHSQTAPPQMIWRMARIYTSQTQTFTSKQLLMGYHVALNSLPTLLWLGSTIRKRHNMLIQYSVPKFISEGVWTALQASKIEIGVEFMEQGLSTTYKQSLQLRDENSLLQARLPVLSHKLHDISMQLQLLSHTLDKSENYHILTQERQLVVSEIRQQPGFGEFLLAPKYSKLCQAAEFGPVILLNHIGSIADAIIILSPSTPPVHLALSKVTLLGLNECIEKLKNVAKDISKHSQAVRFGRAHRFGGVSSGQTLDSVSSWIWDNIVEPIFNVIYKNGIKDGRLWWCPSGSFTYLPLHAAAPLESSFIQSYTPTLETLIHANQLYSSKPTHKVPDNLGAIGVVKTSGSWAELPSVEEELDFVTGIFGEQAEQLKDSDATIESVTRVIEASPWLHLACHGQQDPADPLKSSLILYDGVLELGQIMHLNLSKAKFVYLSACETAMGDPELTNEAMHLAGGFLAAGFQGAIGTLWSMADAHGPRVAEVVYDSILGKDNIPDVKMAALGLHLAVQKLRMEGAPLYQWMPFIHLGV</sequence>
<gene>
    <name evidence="2" type="ORF">BDZ94DRAFT_1375873</name>
</gene>
<feature type="domain" description="CHAT" evidence="1">
    <location>
        <begin position="824"/>
        <end position="1095"/>
    </location>
</feature>
<reference evidence="2" key="1">
    <citation type="submission" date="2020-11" db="EMBL/GenBank/DDBJ databases">
        <authorList>
            <consortium name="DOE Joint Genome Institute"/>
            <person name="Ahrendt S."/>
            <person name="Riley R."/>
            <person name="Andreopoulos W."/>
            <person name="Labutti K."/>
            <person name="Pangilinan J."/>
            <person name="Ruiz-Duenas F.J."/>
            <person name="Barrasa J.M."/>
            <person name="Sanchez-Garcia M."/>
            <person name="Camarero S."/>
            <person name="Miyauchi S."/>
            <person name="Serrano A."/>
            <person name="Linde D."/>
            <person name="Babiker R."/>
            <person name="Drula E."/>
            <person name="Ayuso-Fernandez I."/>
            <person name="Pacheco R."/>
            <person name="Padilla G."/>
            <person name="Ferreira P."/>
            <person name="Barriuso J."/>
            <person name="Kellner H."/>
            <person name="Castanera R."/>
            <person name="Alfaro M."/>
            <person name="Ramirez L."/>
            <person name="Pisabarro A.G."/>
            <person name="Kuo A."/>
            <person name="Tritt A."/>
            <person name="Lipzen A."/>
            <person name="He G."/>
            <person name="Yan M."/>
            <person name="Ng V."/>
            <person name="Cullen D."/>
            <person name="Martin F."/>
            <person name="Rosso M.-N."/>
            <person name="Henrissat B."/>
            <person name="Hibbett D."/>
            <person name="Martinez A.T."/>
            <person name="Grigoriev I.V."/>
        </authorList>
    </citation>
    <scope>NUCLEOTIDE SEQUENCE</scope>
    <source>
        <strain evidence="2">CBS 247.69</strain>
    </source>
</reference>
<keyword evidence="3" id="KW-1185">Reference proteome</keyword>
<dbReference type="Pfam" id="PF12770">
    <property type="entry name" value="CHAT"/>
    <property type="match status" value="1"/>
</dbReference>
<protein>
    <submittedName>
        <fullName evidence="2">CHAT domain-containing protein</fullName>
    </submittedName>
</protein>
<dbReference type="Gene3D" id="1.25.40.10">
    <property type="entry name" value="Tetratricopeptide repeat domain"/>
    <property type="match status" value="2"/>
</dbReference>
<dbReference type="InterPro" id="IPR024983">
    <property type="entry name" value="CHAT_dom"/>
</dbReference>
<dbReference type="AlphaFoldDB" id="A0A9P5Y0T9"/>
<comment type="caution">
    <text evidence="2">The sequence shown here is derived from an EMBL/GenBank/DDBJ whole genome shotgun (WGS) entry which is preliminary data.</text>
</comment>
<proteinExistence type="predicted"/>
<dbReference type="OrthoDB" id="9991317at2759"/>
<evidence type="ECO:0000313" key="3">
    <source>
        <dbReference type="Proteomes" id="UP000807353"/>
    </source>
</evidence>